<evidence type="ECO:0000256" key="3">
    <source>
        <dbReference type="ARBA" id="ARBA00023163"/>
    </source>
</evidence>
<feature type="domain" description="Myb-like" evidence="6">
    <location>
        <begin position="93"/>
        <end position="143"/>
    </location>
</feature>
<dbReference type="SUPFAM" id="SSF46689">
    <property type="entry name" value="Homeodomain-like"/>
    <property type="match status" value="1"/>
</dbReference>
<dbReference type="InterPro" id="IPR017930">
    <property type="entry name" value="Myb_dom"/>
</dbReference>
<gene>
    <name evidence="8" type="ORF">M9Y10_040945</name>
</gene>
<evidence type="ECO:0000313" key="9">
    <source>
        <dbReference type="Proteomes" id="UP001470230"/>
    </source>
</evidence>
<evidence type="ECO:0000313" key="8">
    <source>
        <dbReference type="EMBL" id="KAK8885496.1"/>
    </source>
</evidence>
<feature type="domain" description="HTH myb-type" evidence="7">
    <location>
        <begin position="99"/>
        <end position="147"/>
    </location>
</feature>
<dbReference type="EMBL" id="JAPFFF010000007">
    <property type="protein sequence ID" value="KAK8885496.1"/>
    <property type="molecule type" value="Genomic_DNA"/>
</dbReference>
<dbReference type="InterPro" id="IPR001005">
    <property type="entry name" value="SANT/Myb"/>
</dbReference>
<dbReference type="Pfam" id="PF00249">
    <property type="entry name" value="Myb_DNA-binding"/>
    <property type="match status" value="2"/>
</dbReference>
<dbReference type="InterPro" id="IPR009057">
    <property type="entry name" value="Homeodomain-like_sf"/>
</dbReference>
<evidence type="ECO:0000256" key="2">
    <source>
        <dbReference type="ARBA" id="ARBA00023125"/>
    </source>
</evidence>
<evidence type="ECO:0000256" key="4">
    <source>
        <dbReference type="ARBA" id="ARBA00023242"/>
    </source>
</evidence>
<feature type="compositionally biased region" description="Basic and acidic residues" evidence="5">
    <location>
        <begin position="201"/>
        <end position="213"/>
    </location>
</feature>
<dbReference type="PANTHER" id="PTHR46621">
    <property type="entry name" value="SNRNA-ACTIVATING PROTEIN COMPLEX SUBUNIT 4"/>
    <property type="match status" value="1"/>
</dbReference>
<evidence type="ECO:0000259" key="7">
    <source>
        <dbReference type="PROSITE" id="PS51294"/>
    </source>
</evidence>
<dbReference type="PANTHER" id="PTHR46621:SF1">
    <property type="entry name" value="SNRNA-ACTIVATING PROTEIN COMPLEX SUBUNIT 4"/>
    <property type="match status" value="1"/>
</dbReference>
<evidence type="ECO:0000256" key="1">
    <source>
        <dbReference type="ARBA" id="ARBA00023015"/>
    </source>
</evidence>
<dbReference type="InterPro" id="IPR051575">
    <property type="entry name" value="Myb-like_DNA-bd"/>
</dbReference>
<dbReference type="PROSITE" id="PS51294">
    <property type="entry name" value="HTH_MYB"/>
    <property type="match status" value="2"/>
</dbReference>
<organism evidence="8 9">
    <name type="scientific">Tritrichomonas musculus</name>
    <dbReference type="NCBI Taxonomy" id="1915356"/>
    <lineage>
        <taxon>Eukaryota</taxon>
        <taxon>Metamonada</taxon>
        <taxon>Parabasalia</taxon>
        <taxon>Tritrichomonadida</taxon>
        <taxon>Tritrichomonadidae</taxon>
        <taxon>Tritrichomonas</taxon>
    </lineage>
</organism>
<dbReference type="SMART" id="SM00717">
    <property type="entry name" value="SANT"/>
    <property type="match status" value="2"/>
</dbReference>
<comment type="caution">
    <text evidence="8">The sequence shown here is derived from an EMBL/GenBank/DDBJ whole genome shotgun (WGS) entry which is preliminary data.</text>
</comment>
<feature type="domain" description="HTH myb-type" evidence="7">
    <location>
        <begin position="41"/>
        <end position="96"/>
    </location>
</feature>
<evidence type="ECO:0000256" key="5">
    <source>
        <dbReference type="SAM" id="MobiDB-lite"/>
    </source>
</evidence>
<dbReference type="PROSITE" id="PS50090">
    <property type="entry name" value="MYB_LIKE"/>
    <property type="match status" value="2"/>
</dbReference>
<evidence type="ECO:0008006" key="10">
    <source>
        <dbReference type="Google" id="ProtNLM"/>
    </source>
</evidence>
<accession>A0ABR2K3J9</accession>
<feature type="domain" description="Myb-like" evidence="6">
    <location>
        <begin position="41"/>
        <end position="92"/>
    </location>
</feature>
<dbReference type="CDD" id="cd00167">
    <property type="entry name" value="SANT"/>
    <property type="match status" value="1"/>
</dbReference>
<dbReference type="Gene3D" id="1.10.10.60">
    <property type="entry name" value="Homeodomain-like"/>
    <property type="match status" value="2"/>
</dbReference>
<keyword evidence="2" id="KW-0238">DNA-binding</keyword>
<feature type="compositionally biased region" description="Basic and acidic residues" evidence="5">
    <location>
        <begin position="156"/>
        <end position="168"/>
    </location>
</feature>
<keyword evidence="3" id="KW-0804">Transcription</keyword>
<dbReference type="Proteomes" id="UP001470230">
    <property type="component" value="Unassembled WGS sequence"/>
</dbReference>
<keyword evidence="4" id="KW-0539">Nucleus</keyword>
<keyword evidence="1" id="KW-0805">Transcription regulation</keyword>
<name>A0ABR2K3J9_9EUKA</name>
<reference evidence="8 9" key="1">
    <citation type="submission" date="2024-04" db="EMBL/GenBank/DDBJ databases">
        <title>Tritrichomonas musculus Genome.</title>
        <authorList>
            <person name="Alves-Ferreira E."/>
            <person name="Grigg M."/>
            <person name="Lorenzi H."/>
            <person name="Galac M."/>
        </authorList>
    </citation>
    <scope>NUCLEOTIDE SEQUENCE [LARGE SCALE GENOMIC DNA]</scope>
    <source>
        <strain evidence="8 9">EAF2021</strain>
    </source>
</reference>
<feature type="region of interest" description="Disordered" evidence="5">
    <location>
        <begin position="147"/>
        <end position="213"/>
    </location>
</feature>
<proteinExistence type="predicted"/>
<protein>
    <recommendedName>
        <fullName evidence="10">Myb-like DNA-binding domain containing protein</fullName>
    </recommendedName>
</protein>
<sequence>MTLSSEAISAKTIPMGQIPILPSPSSHPFENFSSLAIPQPIPIKHRKKFSAEEDEILSEMVEKFGPKKWNRIAQYLPFRTARQCRDRYCNYLAPGFFNGEWLQEEDDLLYEKYKEIGPKWAQMKAFFKNRSPNSLKNRWNYFVSKMHPQVEPPSKSPDESQEHSPKETIDEEEDKEKSPKGNESPSENLLEKPPDATTIASDDKNSSINEKEKNSQDSFKIYYDIYINPQNFNFGFLSNSITDFRRTGLNETDLEEIYSFPSLSQGPLIPLHAGEPETYDLGGLSFDIGSPIPF</sequence>
<keyword evidence="9" id="KW-1185">Reference proteome</keyword>
<evidence type="ECO:0000259" key="6">
    <source>
        <dbReference type="PROSITE" id="PS50090"/>
    </source>
</evidence>